<dbReference type="InterPro" id="IPR000160">
    <property type="entry name" value="GGDEF_dom"/>
</dbReference>
<reference evidence="3" key="1">
    <citation type="submission" date="2020-08" db="EMBL/GenBank/DDBJ databases">
        <authorList>
            <person name="Cejkova D."/>
            <person name="Kubasova T."/>
            <person name="Jahodarova E."/>
            <person name="Rychlik I."/>
        </authorList>
    </citation>
    <scope>NUCLEOTIDE SEQUENCE</scope>
    <source>
        <strain evidence="3">An582</strain>
    </source>
</reference>
<dbReference type="Gene3D" id="3.30.70.270">
    <property type="match status" value="1"/>
</dbReference>
<organism evidence="3 4">
    <name type="scientific">Mordavella massiliensis</name>
    <dbReference type="NCBI Taxonomy" id="1871024"/>
    <lineage>
        <taxon>Bacteria</taxon>
        <taxon>Bacillati</taxon>
        <taxon>Bacillota</taxon>
        <taxon>Clostridia</taxon>
        <taxon>Eubacteriales</taxon>
        <taxon>Clostridiaceae</taxon>
        <taxon>Mordavella</taxon>
    </lineage>
</organism>
<dbReference type="SMART" id="SM00267">
    <property type="entry name" value="GGDEF"/>
    <property type="match status" value="1"/>
</dbReference>
<dbReference type="InterPro" id="IPR043128">
    <property type="entry name" value="Rev_trsase/Diguanyl_cyclase"/>
</dbReference>
<name>A0A938XCG6_9CLOT</name>
<sequence length="566" mass="63233">MRRLYRRLAFVYLASALLFVLLFAVSLYIRGREEKGYYLYQLLGGVDGNLDEAQEAYDDAVRRLCDTYATHAREAAYILAREGEVEVPALETLRELLDVGAVSLLDDGGRIILSTKESLQGTKEEDSVMEQIREAPAKSAAAVRVDEPDFWEQPAYLYVVVPAESAQFAAVRIDGDMSRLGLTSGAQRVRATLGQATTEYGTSIFAAGKARGLIIGITENNRQDIEIAQVEEGQEMVDFMDALPEGKPVVLRINGAWQSVVVRERHDMYLAAFTGMDQVMADVFATFVIAAGAAAVISAVTIFVVRRYIRRYMFSRFEQVQEGIRRVLQGGEIQEEEKSALPELRPLLEMISRLEQGYADKAAGMDRMAGELTDARQEAALDRLTGLYNRNGFERQAEAFLEKSEEEGVLLLFDLDHFKLVNDMEGHPAGDRLLVQFARCLSGAFRREDVVGRLGGDEFAVLLTRRLSAGTLEEKLRGLFREIRSSMGENYGKYQVSASAGAVPVDGSLRDYGELYQCADTALYIAKYMGRDRYYINGQKIRCMRRECTGCRADCPRSRILRGKGE</sequence>
<keyword evidence="1" id="KW-1133">Transmembrane helix</keyword>
<evidence type="ECO:0000256" key="1">
    <source>
        <dbReference type="SAM" id="Phobius"/>
    </source>
</evidence>
<dbReference type="EMBL" id="JACJKS010000005">
    <property type="protein sequence ID" value="MBM6948088.1"/>
    <property type="molecule type" value="Genomic_DNA"/>
</dbReference>
<dbReference type="PANTHER" id="PTHR45138:SF9">
    <property type="entry name" value="DIGUANYLATE CYCLASE DGCM-RELATED"/>
    <property type="match status" value="1"/>
</dbReference>
<reference evidence="3" key="2">
    <citation type="journal article" date="2021" name="Sci. Rep.">
        <title>The distribution of antibiotic resistance genes in chicken gut microbiota commensals.</title>
        <authorList>
            <person name="Juricova H."/>
            <person name="Matiasovicova J."/>
            <person name="Kubasova T."/>
            <person name="Cejkova D."/>
            <person name="Rychlik I."/>
        </authorList>
    </citation>
    <scope>NUCLEOTIDE SEQUENCE</scope>
    <source>
        <strain evidence="3">An582</strain>
    </source>
</reference>
<comment type="caution">
    <text evidence="3">The sequence shown here is derived from an EMBL/GenBank/DDBJ whole genome shotgun (WGS) entry which is preliminary data.</text>
</comment>
<dbReference type="RefSeq" id="WP_204906110.1">
    <property type="nucleotide sequence ID" value="NZ_JACJKS010000005.1"/>
</dbReference>
<dbReference type="GO" id="GO:0052621">
    <property type="term" value="F:diguanylate cyclase activity"/>
    <property type="evidence" value="ECO:0007669"/>
    <property type="project" value="TreeGrafter"/>
</dbReference>
<evidence type="ECO:0000313" key="3">
    <source>
        <dbReference type="EMBL" id="MBM6948088.1"/>
    </source>
</evidence>
<dbReference type="SUPFAM" id="SSF55073">
    <property type="entry name" value="Nucleotide cyclase"/>
    <property type="match status" value="1"/>
</dbReference>
<keyword evidence="1" id="KW-0812">Transmembrane</keyword>
<dbReference type="CDD" id="cd01949">
    <property type="entry name" value="GGDEF"/>
    <property type="match status" value="1"/>
</dbReference>
<protein>
    <submittedName>
        <fullName evidence="3">Diguanylate cyclase</fullName>
    </submittedName>
</protein>
<accession>A0A938XCG6</accession>
<feature type="domain" description="GGDEF" evidence="2">
    <location>
        <begin position="406"/>
        <end position="539"/>
    </location>
</feature>
<proteinExistence type="predicted"/>
<dbReference type="AlphaFoldDB" id="A0A938XCG6"/>
<dbReference type="InterPro" id="IPR029787">
    <property type="entry name" value="Nucleotide_cyclase"/>
</dbReference>
<dbReference type="PANTHER" id="PTHR45138">
    <property type="entry name" value="REGULATORY COMPONENTS OF SENSORY TRANSDUCTION SYSTEM"/>
    <property type="match status" value="1"/>
</dbReference>
<evidence type="ECO:0000313" key="4">
    <source>
        <dbReference type="Proteomes" id="UP000705508"/>
    </source>
</evidence>
<feature type="transmembrane region" description="Helical" evidence="1">
    <location>
        <begin position="283"/>
        <end position="305"/>
    </location>
</feature>
<evidence type="ECO:0000259" key="2">
    <source>
        <dbReference type="PROSITE" id="PS50887"/>
    </source>
</evidence>
<dbReference type="Proteomes" id="UP000705508">
    <property type="component" value="Unassembled WGS sequence"/>
</dbReference>
<gene>
    <name evidence="3" type="ORF">H6A20_05345</name>
</gene>
<dbReference type="PROSITE" id="PS50887">
    <property type="entry name" value="GGDEF"/>
    <property type="match status" value="1"/>
</dbReference>
<dbReference type="Pfam" id="PF00990">
    <property type="entry name" value="GGDEF"/>
    <property type="match status" value="1"/>
</dbReference>
<dbReference type="NCBIfam" id="TIGR00254">
    <property type="entry name" value="GGDEF"/>
    <property type="match status" value="1"/>
</dbReference>
<keyword evidence="1" id="KW-0472">Membrane</keyword>
<dbReference type="InterPro" id="IPR050469">
    <property type="entry name" value="Diguanylate_Cyclase"/>
</dbReference>